<evidence type="ECO:0000313" key="3">
    <source>
        <dbReference type="Proteomes" id="UP000249633"/>
    </source>
</evidence>
<feature type="signal peptide" evidence="1">
    <location>
        <begin position="1"/>
        <end position="23"/>
    </location>
</feature>
<keyword evidence="1" id="KW-0732">Signal</keyword>
<dbReference type="AlphaFoldDB" id="A0A2W5DDT9"/>
<feature type="chain" id="PRO_5016088286" description="DUF3828 domain-containing protein" evidence="1">
    <location>
        <begin position="24"/>
        <end position="165"/>
    </location>
</feature>
<sequence length="165" mass="18455">MKRRLLTTALCLTCLYGSTTARADPATEQLAVVRALYRHFAYEAVLDSPSTDGFSLAPVQVLRRFLSPALIELLVRDRSCAAQRHEICRLDFMPLWAAQDASGMTVSLRWDNSSKRVTATLRSPGGSPVLINYRMAQHQGYWRVADIGYGTDRPSLLQLLARQVD</sequence>
<evidence type="ECO:0000313" key="2">
    <source>
        <dbReference type="EMBL" id="PZP27934.1"/>
    </source>
</evidence>
<reference evidence="2 3" key="1">
    <citation type="submission" date="2017-08" db="EMBL/GenBank/DDBJ databases">
        <title>Infants hospitalized years apart are colonized by the same room-sourced microbial strains.</title>
        <authorList>
            <person name="Brooks B."/>
            <person name="Olm M.R."/>
            <person name="Firek B.A."/>
            <person name="Baker R."/>
            <person name="Thomas B.C."/>
            <person name="Morowitz M.J."/>
            <person name="Banfield J.F."/>
        </authorList>
    </citation>
    <scope>NUCLEOTIDE SEQUENCE [LARGE SCALE GENOMIC DNA]</scope>
    <source>
        <strain evidence="2">S2_012_000_R2_81</strain>
    </source>
</reference>
<accession>A0A2W5DDT9</accession>
<proteinExistence type="predicted"/>
<comment type="caution">
    <text evidence="2">The sequence shown here is derived from an EMBL/GenBank/DDBJ whole genome shotgun (WGS) entry which is preliminary data.</text>
</comment>
<protein>
    <recommendedName>
        <fullName evidence="4">DUF3828 domain-containing protein</fullName>
    </recommendedName>
</protein>
<evidence type="ECO:0008006" key="4">
    <source>
        <dbReference type="Google" id="ProtNLM"/>
    </source>
</evidence>
<evidence type="ECO:0000256" key="1">
    <source>
        <dbReference type="SAM" id="SignalP"/>
    </source>
</evidence>
<dbReference type="EMBL" id="QFOD01000026">
    <property type="protein sequence ID" value="PZP27934.1"/>
    <property type="molecule type" value="Genomic_DNA"/>
</dbReference>
<name>A0A2W5DDT9_9BURK</name>
<gene>
    <name evidence="2" type="ORF">DI603_20810</name>
</gene>
<organism evidence="2 3">
    <name type="scientific">Roseateles depolymerans</name>
    <dbReference type="NCBI Taxonomy" id="76731"/>
    <lineage>
        <taxon>Bacteria</taxon>
        <taxon>Pseudomonadati</taxon>
        <taxon>Pseudomonadota</taxon>
        <taxon>Betaproteobacteria</taxon>
        <taxon>Burkholderiales</taxon>
        <taxon>Sphaerotilaceae</taxon>
        <taxon>Roseateles</taxon>
    </lineage>
</organism>
<dbReference type="Proteomes" id="UP000249633">
    <property type="component" value="Unassembled WGS sequence"/>
</dbReference>